<dbReference type="EMBL" id="JACGCI010000024">
    <property type="protein sequence ID" value="KAF6756986.1"/>
    <property type="molecule type" value="Genomic_DNA"/>
</dbReference>
<organism evidence="1 2">
    <name type="scientific">Ephemerocybe angulata</name>
    <dbReference type="NCBI Taxonomy" id="980116"/>
    <lineage>
        <taxon>Eukaryota</taxon>
        <taxon>Fungi</taxon>
        <taxon>Dikarya</taxon>
        <taxon>Basidiomycota</taxon>
        <taxon>Agaricomycotina</taxon>
        <taxon>Agaricomycetes</taxon>
        <taxon>Agaricomycetidae</taxon>
        <taxon>Agaricales</taxon>
        <taxon>Agaricineae</taxon>
        <taxon>Psathyrellaceae</taxon>
        <taxon>Ephemerocybe</taxon>
    </lineage>
</organism>
<dbReference type="AlphaFoldDB" id="A0A8H6I1L6"/>
<sequence length="163" mass="17423">MLLFIHGGCRRDLPMPSRDGRRDGLVGRSKSTAGATWTLALDSVHSSSVVPRERWLGVRLCEKGVSVLVGCFATWPESGGSGFALMGLDSKCVFERDSGALGAEIGVFALEAGTYSGSGNRSRGRVRVCLSFDLLAHAPVPPSVCLSVFRSVPSPYWAVWFSS</sequence>
<comment type="caution">
    <text evidence="1">The sequence shown here is derived from an EMBL/GenBank/DDBJ whole genome shotgun (WGS) entry which is preliminary data.</text>
</comment>
<dbReference type="Proteomes" id="UP000521943">
    <property type="component" value="Unassembled WGS sequence"/>
</dbReference>
<reference evidence="1 2" key="1">
    <citation type="submission" date="2020-07" db="EMBL/GenBank/DDBJ databases">
        <title>Comparative genomics of pyrophilous fungi reveals a link between fire events and developmental genes.</title>
        <authorList>
            <consortium name="DOE Joint Genome Institute"/>
            <person name="Steindorff A.S."/>
            <person name="Carver A."/>
            <person name="Calhoun S."/>
            <person name="Stillman K."/>
            <person name="Liu H."/>
            <person name="Lipzen A."/>
            <person name="Pangilinan J."/>
            <person name="Labutti K."/>
            <person name="Bruns T.D."/>
            <person name="Grigoriev I.V."/>
        </authorList>
    </citation>
    <scope>NUCLEOTIDE SEQUENCE [LARGE SCALE GENOMIC DNA]</scope>
    <source>
        <strain evidence="1 2">CBS 144469</strain>
    </source>
</reference>
<evidence type="ECO:0000313" key="1">
    <source>
        <dbReference type="EMBL" id="KAF6756986.1"/>
    </source>
</evidence>
<gene>
    <name evidence="1" type="ORF">DFP72DRAFT_265070</name>
</gene>
<name>A0A8H6I1L6_9AGAR</name>
<proteinExistence type="predicted"/>
<accession>A0A8H6I1L6</accession>
<keyword evidence="2" id="KW-1185">Reference proteome</keyword>
<protein>
    <submittedName>
        <fullName evidence="1">Uncharacterized protein</fullName>
    </submittedName>
</protein>
<evidence type="ECO:0000313" key="2">
    <source>
        <dbReference type="Proteomes" id="UP000521943"/>
    </source>
</evidence>